<dbReference type="Pfam" id="PF13620">
    <property type="entry name" value="CarboxypepD_reg"/>
    <property type="match status" value="1"/>
</dbReference>
<gene>
    <name evidence="3" type="ORF">GO816_12830</name>
</gene>
<evidence type="ECO:0000313" key="4">
    <source>
        <dbReference type="Proteomes" id="UP000434850"/>
    </source>
</evidence>
<organism evidence="3 4">
    <name type="scientific">Mucilaginibacter aquatilis</name>
    <dbReference type="NCBI Taxonomy" id="1517760"/>
    <lineage>
        <taxon>Bacteria</taxon>
        <taxon>Pseudomonadati</taxon>
        <taxon>Bacteroidota</taxon>
        <taxon>Sphingobacteriia</taxon>
        <taxon>Sphingobacteriales</taxon>
        <taxon>Sphingobacteriaceae</taxon>
        <taxon>Mucilaginibacter</taxon>
    </lineage>
</organism>
<sequence length="827" mass="90302">MKTLILVVVCAFLCSTVLPAHAQTAPAQKPIKLFFEKVYLHTDRQVYTQGDDVWFKAYLVNAQDNHLISTSKSLYTELISPTGNVVNQEMVLMKDGLGIGDFNLSGNLAAGTYRLRAYTNWMRNFGDNFIFEKKLTIVSAQAAPPISKPMPAVIRFFPEGGSLITGVTSVIAVKAETASGEGIAAKGAVYSTSGDTVAHYTTDSLGMGVFTLLPVAGQTYQSKTALNGTQVVIALPQPLNNGFTLKIYRQDTSVYAVVACNEQLVSQLANQNLSLKIRSFGRVTYQQTFQLKSNTAAIQIPVSQLPGGIAAVTLYDAAQKPNCERLLYIEPRDKTSIAFNLDKPSFAPREKISLNISVTGNHGQPVKGNFSVSAVDASLSTADDSNIMSYLMLQSELKGYIKNAARYFDTSNPQRAKQLDLLLLTQGWRDFIWKRLADTTLRIAYIPEQGISLTGLVRDSKHAPIPNANVTLIANAANGRLFGAQTDAKGRYFFDNLLLTGRQKLNLSSKNLKGKATGTLSLDSLTNNYAPVSPGVLYSYVTKPQFNEANTASLVKQVALARQRSLSDTLIRLKDVEVRTPARRQFTDRTVTTFGYKDEVLDVTPADSTYNSLKNYILAKSNQARTSADGNGIAFVSDGRLTPPRIVVDNRDVVFSDNDASDVINQMSNHYFEMPMSAVKKVVIKKLVGGPSLLVQNNEGFAATSAAASASGRASQSRSDMPVMYAIYLTLNPDGINKFKVGATQAEVNGYYEARTFYSPAYEKPQPADKTDARPTLYWLADGSTDAAGKSTVSFYNSDIKTNVRIVIQGISSNGFPLFYTKTYNTR</sequence>
<dbReference type="Proteomes" id="UP000434850">
    <property type="component" value="Unassembled WGS sequence"/>
</dbReference>
<dbReference type="InterPro" id="IPR008969">
    <property type="entry name" value="CarboxyPept-like_regulatory"/>
</dbReference>
<evidence type="ECO:0000313" key="3">
    <source>
        <dbReference type="EMBL" id="MVN92015.1"/>
    </source>
</evidence>
<accession>A0A6I4I9Y5</accession>
<keyword evidence="4" id="KW-1185">Reference proteome</keyword>
<dbReference type="OrthoDB" id="609485at2"/>
<name>A0A6I4I9Y5_9SPHI</name>
<dbReference type="AlphaFoldDB" id="A0A6I4I9Y5"/>
<keyword evidence="1" id="KW-0732">Signal</keyword>
<dbReference type="RefSeq" id="WP_157542344.1">
    <property type="nucleotide sequence ID" value="NZ_WQLA01000005.1"/>
</dbReference>
<dbReference type="SUPFAM" id="SSF49464">
    <property type="entry name" value="Carboxypeptidase regulatory domain-like"/>
    <property type="match status" value="1"/>
</dbReference>
<dbReference type="Gene3D" id="2.60.40.1930">
    <property type="match status" value="1"/>
</dbReference>
<dbReference type="GO" id="GO:0004866">
    <property type="term" value="F:endopeptidase inhibitor activity"/>
    <property type="evidence" value="ECO:0007669"/>
    <property type="project" value="InterPro"/>
</dbReference>
<reference evidence="3 4" key="1">
    <citation type="submission" date="2019-12" db="EMBL/GenBank/DDBJ databases">
        <title>Mucilaginibacter sp. HME9299 genome sequencing and assembly.</title>
        <authorList>
            <person name="Kang H."/>
            <person name="Kim H."/>
            <person name="Joh K."/>
        </authorList>
    </citation>
    <scope>NUCLEOTIDE SEQUENCE [LARGE SCALE GENOMIC DNA]</scope>
    <source>
        <strain evidence="3 4">HME9299</strain>
    </source>
</reference>
<dbReference type="InterPro" id="IPR002890">
    <property type="entry name" value="MG2"/>
</dbReference>
<evidence type="ECO:0000259" key="2">
    <source>
        <dbReference type="Pfam" id="PF01835"/>
    </source>
</evidence>
<comment type="caution">
    <text evidence="3">The sequence shown here is derived from an EMBL/GenBank/DDBJ whole genome shotgun (WGS) entry which is preliminary data.</text>
</comment>
<protein>
    <recommendedName>
        <fullName evidence="2">Macroglobulin domain-containing protein</fullName>
    </recommendedName>
</protein>
<dbReference type="EMBL" id="WQLA01000005">
    <property type="protein sequence ID" value="MVN92015.1"/>
    <property type="molecule type" value="Genomic_DNA"/>
</dbReference>
<feature type="domain" description="Macroglobulin" evidence="2">
    <location>
        <begin position="37"/>
        <end position="119"/>
    </location>
</feature>
<feature type="signal peptide" evidence="1">
    <location>
        <begin position="1"/>
        <end position="22"/>
    </location>
</feature>
<dbReference type="Pfam" id="PF01835">
    <property type="entry name" value="MG2"/>
    <property type="match status" value="1"/>
</dbReference>
<evidence type="ECO:0000256" key="1">
    <source>
        <dbReference type="SAM" id="SignalP"/>
    </source>
</evidence>
<dbReference type="Gene3D" id="2.60.40.1120">
    <property type="entry name" value="Carboxypeptidase-like, regulatory domain"/>
    <property type="match status" value="1"/>
</dbReference>
<proteinExistence type="predicted"/>
<feature type="chain" id="PRO_5026010375" description="Macroglobulin domain-containing protein" evidence="1">
    <location>
        <begin position="23"/>
        <end position="827"/>
    </location>
</feature>